<gene>
    <name evidence="10" type="primary">trkG</name>
    <name evidence="10" type="ORF">MBORA_07200</name>
</gene>
<name>A0A166BH93_METOA</name>
<dbReference type="EMBL" id="LWMU01000052">
    <property type="protein sequence ID" value="KZX13349.1"/>
    <property type="molecule type" value="Genomic_DNA"/>
</dbReference>
<keyword evidence="11" id="KW-1185">Reference proteome</keyword>
<dbReference type="PANTHER" id="PTHR32024">
    <property type="entry name" value="TRK SYSTEM POTASSIUM UPTAKE PROTEIN TRKG-RELATED"/>
    <property type="match status" value="1"/>
</dbReference>
<feature type="transmembrane region" description="Helical" evidence="9">
    <location>
        <begin position="42"/>
        <end position="63"/>
    </location>
</feature>
<feature type="transmembrane region" description="Helical" evidence="9">
    <location>
        <begin position="75"/>
        <end position="98"/>
    </location>
</feature>
<evidence type="ECO:0000256" key="3">
    <source>
        <dbReference type="ARBA" id="ARBA00022448"/>
    </source>
</evidence>
<evidence type="ECO:0000256" key="5">
    <source>
        <dbReference type="ARBA" id="ARBA00022692"/>
    </source>
</evidence>
<keyword evidence="8 9" id="KW-0472">Membrane</keyword>
<organism evidence="10 11">
    <name type="scientific">Methanobrevibacter oralis</name>
    <dbReference type="NCBI Taxonomy" id="66851"/>
    <lineage>
        <taxon>Archaea</taxon>
        <taxon>Methanobacteriati</taxon>
        <taxon>Methanobacteriota</taxon>
        <taxon>Methanomada group</taxon>
        <taxon>Methanobacteria</taxon>
        <taxon>Methanobacteriales</taxon>
        <taxon>Methanobacteriaceae</taxon>
        <taxon>Methanobrevibacter</taxon>
    </lineage>
</organism>
<evidence type="ECO:0000256" key="1">
    <source>
        <dbReference type="ARBA" id="ARBA00004651"/>
    </source>
</evidence>
<keyword evidence="6 9" id="KW-1133">Transmembrane helix</keyword>
<dbReference type="PANTHER" id="PTHR32024:SF2">
    <property type="entry name" value="TRK SYSTEM POTASSIUM UPTAKE PROTEIN TRKG-RELATED"/>
    <property type="match status" value="1"/>
</dbReference>
<evidence type="ECO:0000256" key="7">
    <source>
        <dbReference type="ARBA" id="ARBA00023065"/>
    </source>
</evidence>
<proteinExistence type="inferred from homology"/>
<comment type="subcellular location">
    <subcellularLocation>
        <location evidence="1">Cell membrane</location>
        <topology evidence="1">Multi-pass membrane protein</topology>
    </subcellularLocation>
</comment>
<keyword evidence="5 9" id="KW-0812">Transmembrane</keyword>
<dbReference type="GO" id="GO:0030001">
    <property type="term" value="P:metal ion transport"/>
    <property type="evidence" value="ECO:0007669"/>
    <property type="project" value="UniProtKB-ARBA"/>
</dbReference>
<evidence type="ECO:0000256" key="2">
    <source>
        <dbReference type="ARBA" id="ARBA00009137"/>
    </source>
</evidence>
<evidence type="ECO:0000256" key="8">
    <source>
        <dbReference type="ARBA" id="ARBA00023136"/>
    </source>
</evidence>
<comment type="similarity">
    <text evidence="2">Belongs to the TrkH potassium transport family.</text>
</comment>
<dbReference type="AlphaFoldDB" id="A0A166BH93"/>
<feature type="transmembrane region" description="Helical" evidence="9">
    <location>
        <begin position="238"/>
        <end position="256"/>
    </location>
</feature>
<feature type="transmembrane region" description="Helical" evidence="9">
    <location>
        <begin position="396"/>
        <end position="415"/>
    </location>
</feature>
<protein>
    <submittedName>
        <fullName evidence="10">Trk system potassium uptake protein TrkG</fullName>
    </submittedName>
</protein>
<feature type="transmembrane region" description="Helical" evidence="9">
    <location>
        <begin position="12"/>
        <end position="36"/>
    </location>
</feature>
<dbReference type="STRING" id="66851.MBORA_07200"/>
<dbReference type="RefSeq" id="WP_063720239.1">
    <property type="nucleotide sequence ID" value="NZ_LT985150.1"/>
</dbReference>
<comment type="caution">
    <text evidence="10">The sequence shown here is derived from an EMBL/GenBank/DDBJ whole genome shotgun (WGS) entry which is preliminary data.</text>
</comment>
<dbReference type="GO" id="GO:0008324">
    <property type="term" value="F:monoatomic cation transmembrane transporter activity"/>
    <property type="evidence" value="ECO:0007669"/>
    <property type="project" value="InterPro"/>
</dbReference>
<dbReference type="InterPro" id="IPR003445">
    <property type="entry name" value="Cat_transpt"/>
</dbReference>
<dbReference type="PATRIC" id="fig|66851.6.peg.790"/>
<feature type="transmembrane region" description="Helical" evidence="9">
    <location>
        <begin position="187"/>
        <end position="209"/>
    </location>
</feature>
<dbReference type="GO" id="GO:0005886">
    <property type="term" value="C:plasma membrane"/>
    <property type="evidence" value="ECO:0007669"/>
    <property type="project" value="UniProtKB-SubCell"/>
</dbReference>
<feature type="transmembrane region" description="Helical" evidence="9">
    <location>
        <begin position="317"/>
        <end position="337"/>
    </location>
</feature>
<keyword evidence="3" id="KW-0813">Transport</keyword>
<evidence type="ECO:0000256" key="4">
    <source>
        <dbReference type="ARBA" id="ARBA00022475"/>
    </source>
</evidence>
<evidence type="ECO:0000256" key="9">
    <source>
        <dbReference type="SAM" id="Phobius"/>
    </source>
</evidence>
<feature type="transmembrane region" description="Helical" evidence="9">
    <location>
        <begin position="276"/>
        <end position="297"/>
    </location>
</feature>
<evidence type="ECO:0000313" key="11">
    <source>
        <dbReference type="Proteomes" id="UP000077428"/>
    </source>
</evidence>
<dbReference type="Proteomes" id="UP000077428">
    <property type="component" value="Unassembled WGS sequence"/>
</dbReference>
<evidence type="ECO:0000313" key="10">
    <source>
        <dbReference type="EMBL" id="KZX13349.1"/>
    </source>
</evidence>
<feature type="transmembrane region" description="Helical" evidence="9">
    <location>
        <begin position="141"/>
        <end position="166"/>
    </location>
</feature>
<keyword evidence="4" id="KW-1003">Cell membrane</keyword>
<dbReference type="OrthoDB" id="111943at2157"/>
<accession>A0A166BH93</accession>
<reference evidence="11" key="1">
    <citation type="journal article" date="2016" name="Genome Announc.">
        <title>Draft Genome Sequences of Methanobrevibacter curvatus DSM11111, Methanobrevibacter cuticularis DSM11139, Methanobrevibacter filiformis DSM11501, and Methanobrevibacter oralis DSM7256.</title>
        <authorList>
            <person name="Poehlein A."/>
            <person name="Seedorf H."/>
        </authorList>
    </citation>
    <scope>NUCLEOTIDE SEQUENCE [LARGE SCALE GENOMIC DNA]</scope>
    <source>
        <strain evidence="11">DSM 7256 / JCM 30027 / ZR</strain>
    </source>
</reference>
<sequence>MRYINKNDLLVIMQNSGMIMIGIGIMCLIPILVDLIYLEFNFIGYLIPATISITIGTIFIKLLKNYSIGSMRTKHGMIISALAWLWASLMGGLAFILISHVGFVDGVFESMSALSGTGMSLIGNVEILPQSILFFRSLQQWIGSLGIIVLIIGLMTRPGTATSKLYQSEAREERLKPSIKATLKNTIIIYLIYTIIGIILYLLAGMPLFDSICSTFTTISTGGMSIKNMNIGYYHSDLIYFITIVLMILGATSFLVHYKVIKTRGKSLIQDLQFKVLISIIAIVTILIYLTSTIIPMEILFTVVSAITTTGANVNSVAIMCSWPSFVLICLMVLMMMGGSSGSTVGALKLFRVITFFKGIYRHIKEILSPEGRIIPIKISNQKISEKTVAQSGNYITLYMIGIVITWAMLCFYGHDPFKSLFDTVSLQGNVGLSLGIIGTNLETPLKALCIFNMWIGRLEIYPVLITIRAFLEIFKR</sequence>
<evidence type="ECO:0000256" key="6">
    <source>
        <dbReference type="ARBA" id="ARBA00022989"/>
    </source>
</evidence>
<dbReference type="Pfam" id="PF02386">
    <property type="entry name" value="TrkH"/>
    <property type="match status" value="1"/>
</dbReference>
<keyword evidence="7" id="KW-0406">Ion transport</keyword>